<dbReference type="EMBL" id="NQXA01000003">
    <property type="protein sequence ID" value="PHQ29794.1"/>
    <property type="molecule type" value="Genomic_DNA"/>
</dbReference>
<sequence length="60" mass="7151">MLTKVALKKHLDMFPESFSIDELVDRLILIEKIEKAELQSERNEVISEDELLKNMESWFK</sequence>
<protein>
    <submittedName>
        <fullName evidence="1">Uncharacterized protein</fullName>
    </submittedName>
</protein>
<organism evidence="1 2">
    <name type="scientific">Leeuwenhoekiella nanhaiensis</name>
    <dbReference type="NCBI Taxonomy" id="1655491"/>
    <lineage>
        <taxon>Bacteria</taxon>
        <taxon>Pseudomonadati</taxon>
        <taxon>Bacteroidota</taxon>
        <taxon>Flavobacteriia</taxon>
        <taxon>Flavobacteriales</taxon>
        <taxon>Flavobacteriaceae</taxon>
        <taxon>Leeuwenhoekiella</taxon>
    </lineage>
</organism>
<comment type="caution">
    <text evidence="1">The sequence shown here is derived from an EMBL/GenBank/DDBJ whole genome shotgun (WGS) entry which is preliminary data.</text>
</comment>
<dbReference type="OrthoDB" id="799583at2"/>
<evidence type="ECO:0000313" key="2">
    <source>
        <dbReference type="Proteomes" id="UP000229433"/>
    </source>
</evidence>
<keyword evidence="2" id="KW-1185">Reference proteome</keyword>
<dbReference type="RefSeq" id="WP_099645636.1">
    <property type="nucleotide sequence ID" value="NZ_KZ319289.1"/>
</dbReference>
<gene>
    <name evidence="1" type="ORF">CJ305_07425</name>
</gene>
<dbReference type="Proteomes" id="UP000229433">
    <property type="component" value="Unassembled WGS sequence"/>
</dbReference>
<dbReference type="AlphaFoldDB" id="A0A2G1VSS5"/>
<evidence type="ECO:0000313" key="1">
    <source>
        <dbReference type="EMBL" id="PHQ29794.1"/>
    </source>
</evidence>
<name>A0A2G1VSS5_9FLAO</name>
<reference evidence="1 2" key="1">
    <citation type="submission" date="2017-08" db="EMBL/GenBank/DDBJ databases">
        <title>The whole genome shortgun sequences of strain Leeuwenhoekiella nanhaiensis G18 from the South China Sea.</title>
        <authorList>
            <person name="Liu Q."/>
        </authorList>
    </citation>
    <scope>NUCLEOTIDE SEQUENCE [LARGE SCALE GENOMIC DNA]</scope>
    <source>
        <strain evidence="1 2">G18</strain>
    </source>
</reference>
<accession>A0A2G1VSS5</accession>
<proteinExistence type="predicted"/>